<dbReference type="EMBL" id="SEOQ01001995">
    <property type="protein sequence ID" value="TFY50121.1"/>
    <property type="molecule type" value="Genomic_DNA"/>
</dbReference>
<comment type="caution">
    <text evidence="2">The sequence shown here is derived from an EMBL/GenBank/DDBJ whole genome shotgun (WGS) entry which is preliminary data.</text>
</comment>
<feature type="compositionally biased region" description="Basic and acidic residues" evidence="1">
    <location>
        <begin position="381"/>
        <end position="395"/>
    </location>
</feature>
<evidence type="ECO:0000313" key="2">
    <source>
        <dbReference type="EMBL" id="TFY50121.1"/>
    </source>
</evidence>
<organism evidence="2 3">
    <name type="scientific">Dentipellis fragilis</name>
    <dbReference type="NCBI Taxonomy" id="205917"/>
    <lineage>
        <taxon>Eukaryota</taxon>
        <taxon>Fungi</taxon>
        <taxon>Dikarya</taxon>
        <taxon>Basidiomycota</taxon>
        <taxon>Agaricomycotina</taxon>
        <taxon>Agaricomycetes</taxon>
        <taxon>Russulales</taxon>
        <taxon>Hericiaceae</taxon>
        <taxon>Dentipellis</taxon>
    </lineage>
</organism>
<dbReference type="AlphaFoldDB" id="A0A4Y9XLQ7"/>
<feature type="non-terminal residue" evidence="2">
    <location>
        <position position="1"/>
    </location>
</feature>
<feature type="region of interest" description="Disordered" evidence="1">
    <location>
        <begin position="375"/>
        <end position="395"/>
    </location>
</feature>
<sequence>PSRTRPTRARARSHRPLAPAALTMPPCADAWPRLLVGVQVVVSQHIIATPAMLRASLTCTQHNRRSTSPPAPALAHTSPPATISHARTLAAVPYHRQPPPYRVPRAALAHAPSHRPCCAQPRAAPIFAPPALVFTTSARPPHPLAVAHLQHTRTQAHADRTLRMAGEKMEYRQGAESHPTCIHRQRRTRRRTRLRARRRLSYAHAQLPASPARMAALLSLSLAGPPLPTACAPLPMAHLHPLAPSHPPARLGLLLADAQVRLSRVLTSTRCGTPSRALARARLCLSPARPSAPGCHRAPVPIMASRRARTVAGRSLAPGHLHAPRPVAGRSCVRGHPRVPRPAVPPPSRCALATARDARPLLQPRTVRQRLKRTGSYGRLPRADASPRHLPSRERHERPIAAVSVACTRSRHYISRGCAAAAISHRADAPPPPWLLLTHPPLPPCSDSPDALPRVHILAAVPLAHSRWRRPLARTGDVCISLACGRAQPTP</sequence>
<dbReference type="Proteomes" id="UP000298327">
    <property type="component" value="Unassembled WGS sequence"/>
</dbReference>
<gene>
    <name evidence="2" type="ORF">EVG20_g11708</name>
</gene>
<protein>
    <submittedName>
        <fullName evidence="2">Uncharacterized protein</fullName>
    </submittedName>
</protein>
<name>A0A4Y9XLQ7_9AGAM</name>
<reference evidence="2 3" key="1">
    <citation type="submission" date="2019-02" db="EMBL/GenBank/DDBJ databases">
        <title>Genome sequencing of the rare red list fungi Dentipellis fragilis.</title>
        <authorList>
            <person name="Buettner E."/>
            <person name="Kellner H."/>
        </authorList>
    </citation>
    <scope>NUCLEOTIDE SEQUENCE [LARGE SCALE GENOMIC DNA]</scope>
    <source>
        <strain evidence="2 3">DSM 105465</strain>
    </source>
</reference>
<accession>A0A4Y9XLQ7</accession>
<evidence type="ECO:0000313" key="3">
    <source>
        <dbReference type="Proteomes" id="UP000298327"/>
    </source>
</evidence>
<evidence type="ECO:0000256" key="1">
    <source>
        <dbReference type="SAM" id="MobiDB-lite"/>
    </source>
</evidence>
<keyword evidence="3" id="KW-1185">Reference proteome</keyword>
<proteinExistence type="predicted"/>